<dbReference type="OrthoDB" id="658982at2"/>
<name>A0A4S8HTF4_9BACT</name>
<protein>
    <submittedName>
        <fullName evidence="1">Uncharacterized protein</fullName>
    </submittedName>
</protein>
<dbReference type="RefSeq" id="WP_136578266.1">
    <property type="nucleotide sequence ID" value="NZ_STFF01000004.1"/>
</dbReference>
<accession>A0A4S8HTF4</accession>
<dbReference type="AlphaFoldDB" id="A0A4S8HTF4"/>
<organism evidence="1 2">
    <name type="scientific">Niastella caeni</name>
    <dbReference type="NCBI Taxonomy" id="2569763"/>
    <lineage>
        <taxon>Bacteria</taxon>
        <taxon>Pseudomonadati</taxon>
        <taxon>Bacteroidota</taxon>
        <taxon>Chitinophagia</taxon>
        <taxon>Chitinophagales</taxon>
        <taxon>Chitinophagaceae</taxon>
        <taxon>Niastella</taxon>
    </lineage>
</organism>
<comment type="caution">
    <text evidence="1">The sequence shown here is derived from an EMBL/GenBank/DDBJ whole genome shotgun (WGS) entry which is preliminary data.</text>
</comment>
<evidence type="ECO:0000313" key="2">
    <source>
        <dbReference type="Proteomes" id="UP000306918"/>
    </source>
</evidence>
<proteinExistence type="predicted"/>
<dbReference type="Proteomes" id="UP000306918">
    <property type="component" value="Unassembled WGS sequence"/>
</dbReference>
<evidence type="ECO:0000313" key="1">
    <source>
        <dbReference type="EMBL" id="THU38311.1"/>
    </source>
</evidence>
<gene>
    <name evidence="1" type="ORF">FAM09_16680</name>
</gene>
<dbReference type="EMBL" id="STFF01000004">
    <property type="protein sequence ID" value="THU38311.1"/>
    <property type="molecule type" value="Genomic_DNA"/>
</dbReference>
<reference evidence="1 2" key="1">
    <citation type="submission" date="2019-04" db="EMBL/GenBank/DDBJ databases">
        <title>Niastella caeni sp. nov., isolated from activated sludge.</title>
        <authorList>
            <person name="Sheng M."/>
        </authorList>
    </citation>
    <scope>NUCLEOTIDE SEQUENCE [LARGE SCALE GENOMIC DNA]</scope>
    <source>
        <strain evidence="1 2">HX-2-15</strain>
    </source>
</reference>
<sequence length="176" mass="21220">MIEIKLLDFIRDKQFGPIKLGDPKQKVIDALGEPDGYSNPDFNPVNNDAILYDRFEFNFRNNHLHSISNGYVLDLRTWKFNRTFHYQNDRFKFTSWFKKTWIDTRLENFKRKLNEEGIHFKEEAFFDAMKLTVGEDFELLFSSEGSYHKEPGEWQKIHPEILNLRFSQFFHFLPNK</sequence>
<keyword evidence="2" id="KW-1185">Reference proteome</keyword>